<evidence type="ECO:0000256" key="1">
    <source>
        <dbReference type="SAM" id="MobiDB-lite"/>
    </source>
</evidence>
<dbReference type="GO" id="GO:0019843">
    <property type="term" value="F:rRNA binding"/>
    <property type="evidence" value="ECO:0007669"/>
    <property type="project" value="InterPro"/>
</dbReference>
<protein>
    <recommendedName>
        <fullName evidence="4">50S ribosomal protein 6, chloroplastic</fullName>
    </recommendedName>
</protein>
<dbReference type="Pfam" id="PF17257">
    <property type="entry name" value="DUF5323"/>
    <property type="match status" value="1"/>
</dbReference>
<reference evidence="2 3" key="1">
    <citation type="journal article" date="2022" name="Nat. Plants">
        <title>Genomes of leafy and leafless Platanthera orchids illuminate the evolution of mycoheterotrophy.</title>
        <authorList>
            <person name="Li M.H."/>
            <person name="Liu K.W."/>
            <person name="Li Z."/>
            <person name="Lu H.C."/>
            <person name="Ye Q.L."/>
            <person name="Zhang D."/>
            <person name="Wang J.Y."/>
            <person name="Li Y.F."/>
            <person name="Zhong Z.M."/>
            <person name="Liu X."/>
            <person name="Yu X."/>
            <person name="Liu D.K."/>
            <person name="Tu X.D."/>
            <person name="Liu B."/>
            <person name="Hao Y."/>
            <person name="Liao X.Y."/>
            <person name="Jiang Y.T."/>
            <person name="Sun W.H."/>
            <person name="Chen J."/>
            <person name="Chen Y.Q."/>
            <person name="Ai Y."/>
            <person name="Zhai J.W."/>
            <person name="Wu S.S."/>
            <person name="Zhou Z."/>
            <person name="Hsiao Y.Y."/>
            <person name="Wu W.L."/>
            <person name="Chen Y.Y."/>
            <person name="Lin Y.F."/>
            <person name="Hsu J.L."/>
            <person name="Li C.Y."/>
            <person name="Wang Z.W."/>
            <person name="Zhao X."/>
            <person name="Zhong W.Y."/>
            <person name="Ma X.K."/>
            <person name="Ma L."/>
            <person name="Huang J."/>
            <person name="Chen G.Z."/>
            <person name="Huang M.Z."/>
            <person name="Huang L."/>
            <person name="Peng D.H."/>
            <person name="Luo Y.B."/>
            <person name="Zou S.Q."/>
            <person name="Chen S.P."/>
            <person name="Lan S."/>
            <person name="Tsai W.C."/>
            <person name="Van de Peer Y."/>
            <person name="Liu Z.J."/>
        </authorList>
    </citation>
    <scope>NUCLEOTIDE SEQUENCE [LARGE SCALE GENOMIC DNA]</scope>
    <source>
        <strain evidence="2">Lor287</strain>
    </source>
</reference>
<dbReference type="GO" id="GO:0006412">
    <property type="term" value="P:translation"/>
    <property type="evidence" value="ECO:0007669"/>
    <property type="project" value="InterPro"/>
</dbReference>
<dbReference type="InterPro" id="IPR020526">
    <property type="entry name" value="Ribosomal_cL38"/>
</dbReference>
<organism evidence="2 3">
    <name type="scientific">Platanthera zijinensis</name>
    <dbReference type="NCBI Taxonomy" id="2320716"/>
    <lineage>
        <taxon>Eukaryota</taxon>
        <taxon>Viridiplantae</taxon>
        <taxon>Streptophyta</taxon>
        <taxon>Embryophyta</taxon>
        <taxon>Tracheophyta</taxon>
        <taxon>Spermatophyta</taxon>
        <taxon>Magnoliopsida</taxon>
        <taxon>Liliopsida</taxon>
        <taxon>Asparagales</taxon>
        <taxon>Orchidaceae</taxon>
        <taxon>Orchidoideae</taxon>
        <taxon>Orchideae</taxon>
        <taxon>Orchidinae</taxon>
        <taxon>Platanthera</taxon>
    </lineage>
</organism>
<feature type="compositionally biased region" description="Basic residues" evidence="1">
    <location>
        <begin position="47"/>
        <end position="62"/>
    </location>
</feature>
<proteinExistence type="predicted"/>
<evidence type="ECO:0008006" key="4">
    <source>
        <dbReference type="Google" id="ProtNLM"/>
    </source>
</evidence>
<dbReference type="PANTHER" id="PTHR36798:SF2">
    <property type="entry name" value="LARGE RIBOSOMAL SUBUNIT PROTEIN CL38"/>
    <property type="match status" value="1"/>
</dbReference>
<feature type="region of interest" description="Disordered" evidence="1">
    <location>
        <begin position="39"/>
        <end position="117"/>
    </location>
</feature>
<dbReference type="AlphaFoldDB" id="A0AAP0B0Z9"/>
<dbReference type="EMBL" id="JBBWWQ010000017">
    <property type="protein sequence ID" value="KAK8923509.1"/>
    <property type="molecule type" value="Genomic_DNA"/>
</dbReference>
<sequence length="117" mass="12288">MATLISAVLVGVPPAKFKEGKQAPVTWVRDSGVGGDWVSSVKCSSRPQKKGTAHHMKTRPKKTQPWDVKRKGPTLYPSLPALPPDWTLATSDDGGAKESAAGTVVEASSLPVTAVTP</sequence>
<dbReference type="Proteomes" id="UP001418222">
    <property type="component" value="Unassembled WGS sequence"/>
</dbReference>
<dbReference type="GO" id="GO:0005840">
    <property type="term" value="C:ribosome"/>
    <property type="evidence" value="ECO:0007669"/>
    <property type="project" value="InterPro"/>
</dbReference>
<evidence type="ECO:0000313" key="3">
    <source>
        <dbReference type="Proteomes" id="UP001418222"/>
    </source>
</evidence>
<dbReference type="PANTHER" id="PTHR36798">
    <property type="entry name" value="50S RIBOSOMAL PROTEIN 6, CHLOROPLASTIC"/>
    <property type="match status" value="1"/>
</dbReference>
<dbReference type="GO" id="GO:0009507">
    <property type="term" value="C:chloroplast"/>
    <property type="evidence" value="ECO:0007669"/>
    <property type="project" value="InterPro"/>
</dbReference>
<gene>
    <name evidence="2" type="ORF">KSP39_PZI019877</name>
</gene>
<evidence type="ECO:0000313" key="2">
    <source>
        <dbReference type="EMBL" id="KAK8923509.1"/>
    </source>
</evidence>
<comment type="caution">
    <text evidence="2">The sequence shown here is derived from an EMBL/GenBank/DDBJ whole genome shotgun (WGS) entry which is preliminary data.</text>
</comment>
<name>A0AAP0B0Z9_9ASPA</name>
<accession>A0AAP0B0Z9</accession>
<dbReference type="GO" id="GO:0003735">
    <property type="term" value="F:structural constituent of ribosome"/>
    <property type="evidence" value="ECO:0007669"/>
    <property type="project" value="InterPro"/>
</dbReference>
<keyword evidence="3" id="KW-1185">Reference proteome</keyword>